<dbReference type="Proteomes" id="UP000616769">
    <property type="component" value="Unassembled WGS sequence"/>
</dbReference>
<proteinExistence type="predicted"/>
<organism evidence="1 2">
    <name type="scientific">Sarcoptes scabiei</name>
    <name type="common">Itch mite</name>
    <name type="synonym">Acarus scabiei</name>
    <dbReference type="NCBI Taxonomy" id="52283"/>
    <lineage>
        <taxon>Eukaryota</taxon>
        <taxon>Metazoa</taxon>
        <taxon>Ecdysozoa</taxon>
        <taxon>Arthropoda</taxon>
        <taxon>Chelicerata</taxon>
        <taxon>Arachnida</taxon>
        <taxon>Acari</taxon>
        <taxon>Acariformes</taxon>
        <taxon>Sarcoptiformes</taxon>
        <taxon>Astigmata</taxon>
        <taxon>Psoroptidia</taxon>
        <taxon>Sarcoptoidea</taxon>
        <taxon>Sarcoptidae</taxon>
        <taxon>Sarcoptinae</taxon>
        <taxon>Sarcoptes</taxon>
    </lineage>
</organism>
<feature type="non-terminal residue" evidence="1">
    <location>
        <position position="69"/>
    </location>
</feature>
<evidence type="ECO:0000313" key="1">
    <source>
        <dbReference type="EMBL" id="KPM03783.1"/>
    </source>
</evidence>
<dbReference type="AlphaFoldDB" id="A0A131ZYM6"/>
<dbReference type="OrthoDB" id="97058at2759"/>
<evidence type="ECO:0000313" key="2">
    <source>
        <dbReference type="Proteomes" id="UP000616769"/>
    </source>
</evidence>
<protein>
    <submittedName>
        <fullName evidence="1">Uncharacterized protein</fullName>
    </submittedName>
</protein>
<name>A0A131ZYM6_SARSC</name>
<dbReference type="EMBL" id="JXLN01006136">
    <property type="protein sequence ID" value="KPM03783.1"/>
    <property type="molecule type" value="Genomic_DNA"/>
</dbReference>
<accession>A0A131ZYM6</accession>
<sequence>MEMDQVAMFKTQNLQGIAALFTLKLELESGLVDVDGAAQSLRNITMQANRNLEMLMGLELDTEEKVGLM</sequence>
<reference evidence="1 2" key="1">
    <citation type="journal article" date="2015" name="Parasit. Vectors">
        <title>Draft genome of the scabies mite.</title>
        <authorList>
            <person name="Rider S.D.Jr."/>
            <person name="Morgan M.S."/>
            <person name="Arlian L.G."/>
        </authorList>
    </citation>
    <scope>NUCLEOTIDE SEQUENCE [LARGE SCALE GENOMIC DNA]</scope>
    <source>
        <strain evidence="1">Arlian Lab</strain>
    </source>
</reference>
<dbReference type="VEuPathDB" id="VectorBase:SSCA009642"/>
<gene>
    <name evidence="1" type="ORF">QR98_0022170</name>
</gene>
<comment type="caution">
    <text evidence="1">The sequence shown here is derived from an EMBL/GenBank/DDBJ whole genome shotgun (WGS) entry which is preliminary data.</text>
</comment>